<keyword evidence="2" id="KW-1185">Reference proteome</keyword>
<name>A0A8J2JM31_9HEXA</name>
<proteinExistence type="predicted"/>
<dbReference type="Proteomes" id="UP000708208">
    <property type="component" value="Unassembled WGS sequence"/>
</dbReference>
<dbReference type="EMBL" id="CAJVCH010094590">
    <property type="protein sequence ID" value="CAG7723007.1"/>
    <property type="molecule type" value="Genomic_DNA"/>
</dbReference>
<comment type="caution">
    <text evidence="1">The sequence shown here is derived from an EMBL/GenBank/DDBJ whole genome shotgun (WGS) entry which is preliminary data.</text>
</comment>
<evidence type="ECO:0000313" key="1">
    <source>
        <dbReference type="EMBL" id="CAG7723007.1"/>
    </source>
</evidence>
<reference evidence="1" key="1">
    <citation type="submission" date="2021-06" db="EMBL/GenBank/DDBJ databases">
        <authorList>
            <person name="Hodson N. C."/>
            <person name="Mongue J. A."/>
            <person name="Jaron S. K."/>
        </authorList>
    </citation>
    <scope>NUCLEOTIDE SEQUENCE</scope>
</reference>
<protein>
    <submittedName>
        <fullName evidence="1">Uncharacterized protein</fullName>
    </submittedName>
</protein>
<gene>
    <name evidence="1" type="ORF">AFUS01_LOCUS12114</name>
</gene>
<sequence>MYNSPPIDENQDEVAQLNQQDIQLYKIFETQRSHNEQDLQTQQQFQQQQQVYDPQQQLQDWMKPKSQFQVHTLNEGDVVKNTMDNAAVQGYSLCLWNENLPSVNPGKTEIIVDGNESSNSTVNGASDELSFLEELFYEGDGLPAKDSVIQAFENVNYTSAPSSLTPPVFVPTSNPHSATTSIDPLSPKGQCAHFSFNINCPKSFKLLKLLFYKFQAGQIKVGTGFLK</sequence>
<organism evidence="1 2">
    <name type="scientific">Allacma fusca</name>
    <dbReference type="NCBI Taxonomy" id="39272"/>
    <lineage>
        <taxon>Eukaryota</taxon>
        <taxon>Metazoa</taxon>
        <taxon>Ecdysozoa</taxon>
        <taxon>Arthropoda</taxon>
        <taxon>Hexapoda</taxon>
        <taxon>Collembola</taxon>
        <taxon>Symphypleona</taxon>
        <taxon>Sminthuridae</taxon>
        <taxon>Allacma</taxon>
    </lineage>
</organism>
<accession>A0A8J2JM31</accession>
<dbReference type="AlphaFoldDB" id="A0A8J2JM31"/>
<evidence type="ECO:0000313" key="2">
    <source>
        <dbReference type="Proteomes" id="UP000708208"/>
    </source>
</evidence>